<reference evidence="1 2" key="1">
    <citation type="submission" date="2016-10" db="EMBL/GenBank/DDBJ databases">
        <title>Evaluation of Human, Animal and Environmental Mycobacterium chelonae Isolates by Core Genome Phylogenomic Analysis, Targeted Gene Comparison, and Anti-microbial Susceptibility Patterns: A Tale of Mistaken Identities.</title>
        <authorList>
            <person name="Fogelson S.B."/>
            <person name="Camus A.C."/>
            <person name="Lorenz W."/>
            <person name="Vasireddy R."/>
            <person name="Vasireddy S."/>
            <person name="Smith T."/>
            <person name="Brown-Elliott B.A."/>
            <person name="Wallace R.J.Jr."/>
            <person name="Hasan N.A."/>
            <person name="Reischl U."/>
            <person name="Sanchez S."/>
        </authorList>
    </citation>
    <scope>NUCLEOTIDE SEQUENCE [LARGE SCALE GENOMIC DNA]</scope>
    <source>
        <strain evidence="1 2">8528</strain>
    </source>
</reference>
<comment type="caution">
    <text evidence="1">The sequence shown here is derived from an EMBL/GenBank/DDBJ whole genome shotgun (WGS) entry which is preliminary data.</text>
</comment>
<accession>A0ABX3BWG4</accession>
<dbReference type="RefSeq" id="WP_070913453.1">
    <property type="nucleotide sequence ID" value="NZ_MLIC01000010.1"/>
</dbReference>
<dbReference type="EMBL" id="MLIH01000033">
    <property type="protein sequence ID" value="OHU07333.1"/>
    <property type="molecule type" value="Genomic_DNA"/>
</dbReference>
<evidence type="ECO:0000313" key="2">
    <source>
        <dbReference type="Proteomes" id="UP000179621"/>
    </source>
</evidence>
<evidence type="ECO:0008006" key="3">
    <source>
        <dbReference type="Google" id="ProtNLM"/>
    </source>
</evidence>
<evidence type="ECO:0000313" key="1">
    <source>
        <dbReference type="EMBL" id="OHU07333.1"/>
    </source>
</evidence>
<protein>
    <recommendedName>
        <fullName evidence="3">PE domain-containing protein</fullName>
    </recommendedName>
</protein>
<gene>
    <name evidence="1" type="ORF">BKG73_18970</name>
</gene>
<organism evidence="1 2">
    <name type="scientific">Mycobacteroides saopaulense</name>
    <dbReference type="NCBI Taxonomy" id="1578165"/>
    <lineage>
        <taxon>Bacteria</taxon>
        <taxon>Bacillati</taxon>
        <taxon>Actinomycetota</taxon>
        <taxon>Actinomycetes</taxon>
        <taxon>Mycobacteriales</taxon>
        <taxon>Mycobacteriaceae</taxon>
        <taxon>Mycobacteroides</taxon>
    </lineage>
</organism>
<dbReference type="Proteomes" id="UP000179621">
    <property type="component" value="Unassembled WGS sequence"/>
</dbReference>
<proteinExistence type="predicted"/>
<keyword evidence="2" id="KW-1185">Reference proteome</keyword>
<name>A0ABX3BWG4_9MYCO</name>
<sequence length="104" mass="11266">MSNPWSSLDADTASKKLYLDPEVMPKINGAIDAYKGGLQSVINASVSDTTGFGNDNPFATALKKAFDTRGATLTNYVKQQLTNTEDFVQTANDAVTAFQNQDRQ</sequence>